<dbReference type="Proteomes" id="UP000704712">
    <property type="component" value="Unassembled WGS sequence"/>
</dbReference>
<evidence type="ECO:0000313" key="2">
    <source>
        <dbReference type="EMBL" id="KAF4129262.1"/>
    </source>
</evidence>
<proteinExistence type="predicted"/>
<name>A0A833SIG2_PHYIN</name>
<evidence type="ECO:0000313" key="1">
    <source>
        <dbReference type="EMBL" id="KAF4031764.1"/>
    </source>
</evidence>
<protein>
    <submittedName>
        <fullName evidence="1">Uncharacterized protein</fullName>
    </submittedName>
</protein>
<accession>A0A833SIG2</accession>
<sequence length="87" mass="10074">MKTNRAGDNSDSVKRFFRMQGTSDDEERGNFKDVVDKATRKAKKLALYNKWIFADKIPEGVTMNHPAFAIENSKFRKNRMVRGGKYN</sequence>
<keyword evidence="3" id="KW-1185">Reference proteome</keyword>
<organism evidence="1 3">
    <name type="scientific">Phytophthora infestans</name>
    <name type="common">Potato late blight agent</name>
    <name type="synonym">Botrytis infestans</name>
    <dbReference type="NCBI Taxonomy" id="4787"/>
    <lineage>
        <taxon>Eukaryota</taxon>
        <taxon>Sar</taxon>
        <taxon>Stramenopiles</taxon>
        <taxon>Oomycota</taxon>
        <taxon>Peronosporomycetes</taxon>
        <taxon>Peronosporales</taxon>
        <taxon>Peronosporaceae</taxon>
        <taxon>Phytophthora</taxon>
    </lineage>
</organism>
<dbReference type="EMBL" id="JAACNO010002976">
    <property type="protein sequence ID" value="KAF4129262.1"/>
    <property type="molecule type" value="Genomic_DNA"/>
</dbReference>
<dbReference type="EMBL" id="WSZM01000541">
    <property type="protein sequence ID" value="KAF4031764.1"/>
    <property type="molecule type" value="Genomic_DNA"/>
</dbReference>
<gene>
    <name evidence="1" type="ORF">GN244_ATG16380</name>
    <name evidence="2" type="ORF">GN958_ATG21526</name>
</gene>
<dbReference type="Proteomes" id="UP000602510">
    <property type="component" value="Unassembled WGS sequence"/>
</dbReference>
<dbReference type="AlphaFoldDB" id="A0A833SIG2"/>
<evidence type="ECO:0000313" key="3">
    <source>
        <dbReference type="Proteomes" id="UP000602510"/>
    </source>
</evidence>
<reference evidence="1" key="1">
    <citation type="submission" date="2020-04" db="EMBL/GenBank/DDBJ databases">
        <title>Hybrid Assembly of Korean Phytophthora infestans isolates.</title>
        <authorList>
            <person name="Prokchorchik M."/>
            <person name="Lee Y."/>
            <person name="Seo J."/>
            <person name="Cho J.-H."/>
            <person name="Park Y.-E."/>
            <person name="Jang D.-C."/>
            <person name="Im J.-S."/>
            <person name="Choi J.-G."/>
            <person name="Park H.-J."/>
            <person name="Lee G.-B."/>
            <person name="Lee Y.-G."/>
            <person name="Hong S.-Y."/>
            <person name="Cho K."/>
            <person name="Sohn K.H."/>
        </authorList>
    </citation>
    <scope>NUCLEOTIDE SEQUENCE</scope>
    <source>
        <strain evidence="1">KR_1_A1</strain>
        <strain evidence="2">KR_2_A2</strain>
    </source>
</reference>
<comment type="caution">
    <text evidence="1">The sequence shown here is derived from an EMBL/GenBank/DDBJ whole genome shotgun (WGS) entry which is preliminary data.</text>
</comment>